<name>J3L898_ORYBR</name>
<accession>J3L898</accession>
<protein>
    <submittedName>
        <fullName evidence="1">Uncharacterized protein</fullName>
    </submittedName>
</protein>
<proteinExistence type="predicted"/>
<organism evidence="1">
    <name type="scientific">Oryza brachyantha</name>
    <name type="common">malo sina</name>
    <dbReference type="NCBI Taxonomy" id="4533"/>
    <lineage>
        <taxon>Eukaryota</taxon>
        <taxon>Viridiplantae</taxon>
        <taxon>Streptophyta</taxon>
        <taxon>Embryophyta</taxon>
        <taxon>Tracheophyta</taxon>
        <taxon>Spermatophyta</taxon>
        <taxon>Magnoliopsida</taxon>
        <taxon>Liliopsida</taxon>
        <taxon>Poales</taxon>
        <taxon>Poaceae</taxon>
        <taxon>BOP clade</taxon>
        <taxon>Oryzoideae</taxon>
        <taxon>Oryzeae</taxon>
        <taxon>Oryzinae</taxon>
        <taxon>Oryza</taxon>
    </lineage>
</organism>
<reference evidence="1" key="2">
    <citation type="submission" date="2013-04" db="UniProtKB">
        <authorList>
            <consortium name="EnsemblPlants"/>
        </authorList>
    </citation>
    <scope>IDENTIFICATION</scope>
</reference>
<dbReference type="EnsemblPlants" id="OB01G54540.1">
    <property type="protein sequence ID" value="OB01G54540.1"/>
    <property type="gene ID" value="OB01G54540"/>
</dbReference>
<dbReference type="AlphaFoldDB" id="J3L898"/>
<evidence type="ECO:0000313" key="1">
    <source>
        <dbReference type="EnsemblPlants" id="OB01G54540.1"/>
    </source>
</evidence>
<dbReference type="Gramene" id="OB01G54540.1">
    <property type="protein sequence ID" value="OB01G54540.1"/>
    <property type="gene ID" value="OB01G54540"/>
</dbReference>
<dbReference type="Proteomes" id="UP000006038">
    <property type="component" value="Chromosome 1"/>
</dbReference>
<keyword evidence="2" id="KW-1185">Reference proteome</keyword>
<sequence length="63" mass="7393">MLQIFLLLRCFQHSPTIIHAEYYRHGLIDGHRHRHRHRDLLQAALFPSIVSCSSATLLHVVYC</sequence>
<dbReference type="HOGENOM" id="CLU_2889378_0_0_1"/>
<evidence type="ECO:0000313" key="2">
    <source>
        <dbReference type="Proteomes" id="UP000006038"/>
    </source>
</evidence>
<reference evidence="1" key="1">
    <citation type="journal article" date="2013" name="Nat. Commun.">
        <title>Whole-genome sequencing of Oryza brachyantha reveals mechanisms underlying Oryza genome evolution.</title>
        <authorList>
            <person name="Chen J."/>
            <person name="Huang Q."/>
            <person name="Gao D."/>
            <person name="Wang J."/>
            <person name="Lang Y."/>
            <person name="Liu T."/>
            <person name="Li B."/>
            <person name="Bai Z."/>
            <person name="Luis Goicoechea J."/>
            <person name="Liang C."/>
            <person name="Chen C."/>
            <person name="Zhang W."/>
            <person name="Sun S."/>
            <person name="Liao Y."/>
            <person name="Zhang X."/>
            <person name="Yang L."/>
            <person name="Song C."/>
            <person name="Wang M."/>
            <person name="Shi J."/>
            <person name="Liu G."/>
            <person name="Liu J."/>
            <person name="Zhou H."/>
            <person name="Zhou W."/>
            <person name="Yu Q."/>
            <person name="An N."/>
            <person name="Chen Y."/>
            <person name="Cai Q."/>
            <person name="Wang B."/>
            <person name="Liu B."/>
            <person name="Min J."/>
            <person name="Huang Y."/>
            <person name="Wu H."/>
            <person name="Li Z."/>
            <person name="Zhang Y."/>
            <person name="Yin Y."/>
            <person name="Song W."/>
            <person name="Jiang J."/>
            <person name="Jackson S.A."/>
            <person name="Wing R.A."/>
            <person name="Wang J."/>
            <person name="Chen M."/>
        </authorList>
    </citation>
    <scope>NUCLEOTIDE SEQUENCE [LARGE SCALE GENOMIC DNA]</scope>
    <source>
        <strain evidence="1">cv. IRGC 101232</strain>
    </source>
</reference>